<comment type="caution">
    <text evidence="1">The sequence shown here is derived from an EMBL/GenBank/DDBJ whole genome shotgun (WGS) entry which is preliminary data.</text>
</comment>
<gene>
    <name evidence="1" type="ORF">GCM10025772_12210</name>
</gene>
<reference evidence="2" key="1">
    <citation type="journal article" date="2019" name="Int. J. Syst. Evol. Microbiol.">
        <title>The Global Catalogue of Microorganisms (GCM) 10K type strain sequencing project: providing services to taxonomists for standard genome sequencing and annotation.</title>
        <authorList>
            <consortium name="The Broad Institute Genomics Platform"/>
            <consortium name="The Broad Institute Genome Sequencing Center for Infectious Disease"/>
            <person name="Wu L."/>
            <person name="Ma J."/>
        </authorList>
    </citation>
    <scope>NUCLEOTIDE SEQUENCE [LARGE SCALE GENOMIC DNA]</scope>
    <source>
        <strain evidence="2">JCM 18720</strain>
    </source>
</reference>
<dbReference type="EMBL" id="BAABLF010000006">
    <property type="protein sequence ID" value="GAA5189557.1"/>
    <property type="molecule type" value="Genomic_DNA"/>
</dbReference>
<keyword evidence="2" id="KW-1185">Reference proteome</keyword>
<dbReference type="Proteomes" id="UP001501600">
    <property type="component" value="Unassembled WGS sequence"/>
</dbReference>
<proteinExistence type="predicted"/>
<evidence type="ECO:0000313" key="1">
    <source>
        <dbReference type="EMBL" id="GAA5189557.1"/>
    </source>
</evidence>
<protein>
    <submittedName>
        <fullName evidence="1">Uncharacterized protein</fullName>
    </submittedName>
</protein>
<sequence>MDARLRRLEEMAGMNESEEQRLWDELMEQIGRTMDLSPIPYPAQTKPNQDL</sequence>
<accession>A0ABP9S259</accession>
<evidence type="ECO:0000313" key="2">
    <source>
        <dbReference type="Proteomes" id="UP001501600"/>
    </source>
</evidence>
<organism evidence="1 2">
    <name type="scientific">Ferrimonas gelatinilytica</name>
    <dbReference type="NCBI Taxonomy" id="1255257"/>
    <lineage>
        <taxon>Bacteria</taxon>
        <taxon>Pseudomonadati</taxon>
        <taxon>Pseudomonadota</taxon>
        <taxon>Gammaproteobacteria</taxon>
        <taxon>Alteromonadales</taxon>
        <taxon>Ferrimonadaceae</taxon>
        <taxon>Ferrimonas</taxon>
    </lineage>
</organism>
<name>A0ABP9S259_9GAMM</name>